<protein>
    <submittedName>
        <fullName evidence="1">Uncharacterized protein</fullName>
    </submittedName>
</protein>
<reference evidence="1 2" key="1">
    <citation type="journal article" date="2018" name="Front. Plant Sci.">
        <title>Red Clover (Trifolium pratense) and Zigzag Clover (T. medium) - A Picture of Genomic Similarities and Differences.</title>
        <authorList>
            <person name="Dluhosova J."/>
            <person name="Istvanek J."/>
            <person name="Nedelnik J."/>
            <person name="Repkova J."/>
        </authorList>
    </citation>
    <scope>NUCLEOTIDE SEQUENCE [LARGE SCALE GENOMIC DNA]</scope>
    <source>
        <strain evidence="2">cv. 10/8</strain>
        <tissue evidence="1">Leaf</tissue>
    </source>
</reference>
<evidence type="ECO:0000313" key="2">
    <source>
        <dbReference type="Proteomes" id="UP000265520"/>
    </source>
</evidence>
<dbReference type="Proteomes" id="UP000265520">
    <property type="component" value="Unassembled WGS sequence"/>
</dbReference>
<dbReference type="AlphaFoldDB" id="A0A392V2B1"/>
<name>A0A392V2B1_9FABA</name>
<sequence length="20" mass="2241">MMKMNSSWGNCAEEVVLVDP</sequence>
<comment type="caution">
    <text evidence="1">The sequence shown here is derived from an EMBL/GenBank/DDBJ whole genome shotgun (WGS) entry which is preliminary data.</text>
</comment>
<feature type="non-terminal residue" evidence="1">
    <location>
        <position position="20"/>
    </location>
</feature>
<accession>A0A392V2B1</accession>
<evidence type="ECO:0000313" key="1">
    <source>
        <dbReference type="EMBL" id="MCI81095.1"/>
    </source>
</evidence>
<dbReference type="EMBL" id="LXQA011010751">
    <property type="protein sequence ID" value="MCI81095.1"/>
    <property type="molecule type" value="Genomic_DNA"/>
</dbReference>
<keyword evidence="2" id="KW-1185">Reference proteome</keyword>
<proteinExistence type="predicted"/>
<organism evidence="1 2">
    <name type="scientific">Trifolium medium</name>
    <dbReference type="NCBI Taxonomy" id="97028"/>
    <lineage>
        <taxon>Eukaryota</taxon>
        <taxon>Viridiplantae</taxon>
        <taxon>Streptophyta</taxon>
        <taxon>Embryophyta</taxon>
        <taxon>Tracheophyta</taxon>
        <taxon>Spermatophyta</taxon>
        <taxon>Magnoliopsida</taxon>
        <taxon>eudicotyledons</taxon>
        <taxon>Gunneridae</taxon>
        <taxon>Pentapetalae</taxon>
        <taxon>rosids</taxon>
        <taxon>fabids</taxon>
        <taxon>Fabales</taxon>
        <taxon>Fabaceae</taxon>
        <taxon>Papilionoideae</taxon>
        <taxon>50 kb inversion clade</taxon>
        <taxon>NPAAA clade</taxon>
        <taxon>Hologalegina</taxon>
        <taxon>IRL clade</taxon>
        <taxon>Trifolieae</taxon>
        <taxon>Trifolium</taxon>
    </lineage>
</organism>